<evidence type="ECO:0000256" key="8">
    <source>
        <dbReference type="ARBA" id="ARBA00022840"/>
    </source>
</evidence>
<protein>
    <recommendedName>
        <fullName evidence="12">Adenylyl-sulfate kinase</fullName>
        <ecNumber evidence="12">2.7.1.25</ecNumber>
    </recommendedName>
    <alternativeName>
        <fullName evidence="12">APS kinase</fullName>
    </alternativeName>
    <alternativeName>
        <fullName evidence="12">ATP adenosine-5'-phosphosulfate 3'-phosphotransferase</fullName>
    </alternativeName>
    <alternativeName>
        <fullName evidence="12">Adenosine-5'-phosphosulfate kinase</fullName>
    </alternativeName>
</protein>
<comment type="similarity">
    <text evidence="4">In the N-terminal section; belongs to the TRAFAC class translation factor GTPase superfamily. Classic translation factor GTPase family. CysN/NodQ subfamily.</text>
</comment>
<comment type="similarity">
    <text evidence="12">Belongs to the APS kinase family.</text>
</comment>
<keyword evidence="12 14" id="KW-0418">Kinase</keyword>
<dbReference type="InterPro" id="IPR009000">
    <property type="entry name" value="Transl_B-barrel_sf"/>
</dbReference>
<evidence type="ECO:0000256" key="2">
    <source>
        <dbReference type="ARBA" id="ARBA00002357"/>
    </source>
</evidence>
<dbReference type="CDD" id="cd04095">
    <property type="entry name" value="CysN_NoDQ_III"/>
    <property type="match status" value="1"/>
</dbReference>
<evidence type="ECO:0000313" key="14">
    <source>
        <dbReference type="EMBL" id="MBT0663392.1"/>
    </source>
</evidence>
<keyword evidence="8 12" id="KW-0067">ATP-binding</keyword>
<dbReference type="InterPro" id="IPR050100">
    <property type="entry name" value="TRAFAC_GTPase_members"/>
</dbReference>
<dbReference type="PROSITE" id="PS51722">
    <property type="entry name" value="G_TR_2"/>
    <property type="match status" value="1"/>
</dbReference>
<proteinExistence type="inferred from homology"/>
<dbReference type="NCBIfam" id="TIGR02034">
    <property type="entry name" value="CysN"/>
    <property type="match status" value="1"/>
</dbReference>
<sequence length="623" mass="68873">MSEPDLLHFLTAGSVDDGKSTLIGRLLYDANALYDDHVAALRRTAATGNAEMDFSLITDGLRAEREQGITIDVAYRYFATSRRRFIVADAPGHEQYTRNMATAASHADLALLLIDAEQGVSTQSKRHAFICALLGIPRFVVAINKMDLVGYSEERFREIETEYRDFAVRLGLSNLQFIPVCAVSGDNVVRRGNGMAWYAGTTLLSYLEEVYVAGDRNLVDFRLPVQRVIHLPGTFRGFGGRVVSGLLRGGDEVMVLPSGFRSRVTSIAIGMQPVGTAVAGQSITVSLEDDIDVGRGDLLVHPGNVPRERRELEAMLVWTGDEPLVAGGIYQIKHAARWLKARCETISYRVDPNTLSRDTVDSLSLNDIGRARFTLFTPVLADEYRRNRALGSFIVVSVSGNDTLGAAVIVDRTDYDAELKTERAVPDRSNVVWHEGQVTLAARSAVMGHRPATVWMTGLSGAGKSTVAFALERRLIEAGHPCFVLDGDNVRHGLNRDLGFSPKDRAENIRRVAEVARLMNEAGLIVITSFISPFRDDREMAGQIIGKERFIEVHLSTRIEECERRDVKGFYRKARAGELQGFTGVSAPYEPPESPAVRLDTELLTIDDSINILLQHLENYYES</sequence>
<dbReference type="NCBIfam" id="NF003013">
    <property type="entry name" value="PRK03846.1"/>
    <property type="match status" value="1"/>
</dbReference>
<dbReference type="GO" id="GO:0004020">
    <property type="term" value="F:adenylylsulfate kinase activity"/>
    <property type="evidence" value="ECO:0007669"/>
    <property type="project" value="UniProtKB-UniRule"/>
</dbReference>
<dbReference type="InterPro" id="IPR000795">
    <property type="entry name" value="T_Tr_GTP-bd_dom"/>
</dbReference>
<dbReference type="InterPro" id="IPR031157">
    <property type="entry name" value="G_TR_CS"/>
</dbReference>
<feature type="binding site" evidence="12">
    <location>
        <begin position="458"/>
        <end position="465"/>
    </location>
    <ligand>
        <name>ATP</name>
        <dbReference type="ChEBI" id="CHEBI:30616"/>
    </ligand>
</feature>
<evidence type="ECO:0000256" key="10">
    <source>
        <dbReference type="ARBA" id="ARBA00023268"/>
    </source>
</evidence>
<dbReference type="InterPro" id="IPR041757">
    <property type="entry name" value="CysN_GTP-bd"/>
</dbReference>
<reference evidence="14 15" key="1">
    <citation type="submission" date="2021-05" db="EMBL/GenBank/DDBJ databases">
        <title>The draft genome of Geobacter pelophilus DSM 12255.</title>
        <authorList>
            <person name="Xu Z."/>
            <person name="Masuda Y."/>
            <person name="Itoh H."/>
            <person name="Senoo K."/>
        </authorList>
    </citation>
    <scope>NUCLEOTIDE SEQUENCE [LARGE SCALE GENOMIC DNA]</scope>
    <source>
        <strain evidence="14 15">DSM 12255</strain>
    </source>
</reference>
<dbReference type="PANTHER" id="PTHR23115">
    <property type="entry name" value="TRANSLATION FACTOR"/>
    <property type="match status" value="1"/>
</dbReference>
<dbReference type="InterPro" id="IPR054696">
    <property type="entry name" value="GTP-eEF1A_C"/>
</dbReference>
<keyword evidence="7 12" id="KW-0547">Nucleotide-binding</keyword>
<evidence type="ECO:0000256" key="12">
    <source>
        <dbReference type="HAMAP-Rule" id="MF_00065"/>
    </source>
</evidence>
<comment type="function">
    <text evidence="12">Catalyzes the synthesis of activated sulfate.</text>
</comment>
<dbReference type="HAMAP" id="MF_00065">
    <property type="entry name" value="Adenylyl_sulf_kinase"/>
    <property type="match status" value="1"/>
</dbReference>
<dbReference type="GO" id="GO:0004781">
    <property type="term" value="F:sulfate adenylyltransferase (ATP) activity"/>
    <property type="evidence" value="ECO:0007669"/>
    <property type="project" value="UniProtKB-EC"/>
</dbReference>
<comment type="similarity">
    <text evidence="3">In the C-terminal section; belongs to the APS kinase family.</text>
</comment>
<dbReference type="SUPFAM" id="SSF52540">
    <property type="entry name" value="P-loop containing nucleoside triphosphate hydrolases"/>
    <property type="match status" value="2"/>
</dbReference>
<dbReference type="Pfam" id="PF01583">
    <property type="entry name" value="APS_kinase"/>
    <property type="match status" value="1"/>
</dbReference>
<dbReference type="InterPro" id="IPR002891">
    <property type="entry name" value="APS"/>
</dbReference>
<dbReference type="GO" id="GO:0000103">
    <property type="term" value="P:sulfate assimilation"/>
    <property type="evidence" value="ECO:0007669"/>
    <property type="project" value="UniProtKB-UniRule"/>
</dbReference>
<dbReference type="SUPFAM" id="SSF50447">
    <property type="entry name" value="Translation proteins"/>
    <property type="match status" value="1"/>
</dbReference>
<dbReference type="EC" id="2.7.1.25" evidence="12"/>
<dbReference type="Proteomes" id="UP000811899">
    <property type="component" value="Unassembled WGS sequence"/>
</dbReference>
<dbReference type="Gene3D" id="3.40.50.300">
    <property type="entry name" value="P-loop containing nucleotide triphosphate hydrolases"/>
    <property type="match status" value="2"/>
</dbReference>
<keyword evidence="9" id="KW-0342">GTP-binding</keyword>
<dbReference type="RefSeq" id="WP_214170132.1">
    <property type="nucleotide sequence ID" value="NZ_JAHCVJ010000001.1"/>
</dbReference>
<dbReference type="NCBIfam" id="NF004035">
    <property type="entry name" value="PRK05506.1"/>
    <property type="match status" value="1"/>
</dbReference>
<dbReference type="InterPro" id="IPR059117">
    <property type="entry name" value="APS_kinase_dom"/>
</dbReference>
<evidence type="ECO:0000256" key="7">
    <source>
        <dbReference type="ARBA" id="ARBA00022741"/>
    </source>
</evidence>
<feature type="active site" description="Phosphoserine intermediate" evidence="12">
    <location>
        <position position="532"/>
    </location>
</feature>
<dbReference type="EMBL" id="JAHCVJ010000001">
    <property type="protein sequence ID" value="MBT0663392.1"/>
    <property type="molecule type" value="Genomic_DNA"/>
</dbReference>
<organism evidence="14 15">
    <name type="scientific">Geoanaerobacter pelophilus</name>
    <dbReference type="NCBI Taxonomy" id="60036"/>
    <lineage>
        <taxon>Bacteria</taxon>
        <taxon>Pseudomonadati</taxon>
        <taxon>Thermodesulfobacteriota</taxon>
        <taxon>Desulfuromonadia</taxon>
        <taxon>Geobacterales</taxon>
        <taxon>Geobacteraceae</taxon>
        <taxon>Geoanaerobacter</taxon>
    </lineage>
</organism>
<comment type="catalytic activity">
    <reaction evidence="11">
        <text>sulfate + ATP + H(+) = adenosine 5'-phosphosulfate + diphosphate</text>
        <dbReference type="Rhea" id="RHEA:18133"/>
        <dbReference type="ChEBI" id="CHEBI:15378"/>
        <dbReference type="ChEBI" id="CHEBI:16189"/>
        <dbReference type="ChEBI" id="CHEBI:30616"/>
        <dbReference type="ChEBI" id="CHEBI:33019"/>
        <dbReference type="ChEBI" id="CHEBI:58243"/>
        <dbReference type="EC" id="2.7.7.4"/>
    </reaction>
</comment>
<comment type="catalytic activity">
    <reaction evidence="1 12">
        <text>adenosine 5'-phosphosulfate + ATP = 3'-phosphoadenylyl sulfate + ADP + H(+)</text>
        <dbReference type="Rhea" id="RHEA:24152"/>
        <dbReference type="ChEBI" id="CHEBI:15378"/>
        <dbReference type="ChEBI" id="CHEBI:30616"/>
        <dbReference type="ChEBI" id="CHEBI:58243"/>
        <dbReference type="ChEBI" id="CHEBI:58339"/>
        <dbReference type="ChEBI" id="CHEBI:456216"/>
        <dbReference type="EC" id="2.7.1.25"/>
    </reaction>
</comment>
<dbReference type="GO" id="GO:0005524">
    <property type="term" value="F:ATP binding"/>
    <property type="evidence" value="ECO:0007669"/>
    <property type="project" value="UniProtKB-UniRule"/>
</dbReference>
<keyword evidence="15" id="KW-1185">Reference proteome</keyword>
<dbReference type="CDD" id="cd02027">
    <property type="entry name" value="APSK"/>
    <property type="match status" value="1"/>
</dbReference>
<dbReference type="Pfam" id="PF22594">
    <property type="entry name" value="GTP-eEF1A_C"/>
    <property type="match status" value="1"/>
</dbReference>
<keyword evidence="12" id="KW-0597">Phosphoprotein</keyword>
<comment type="caution">
    <text evidence="14">The sequence shown here is derived from an EMBL/GenBank/DDBJ whole genome shotgun (WGS) entry which is preliminary data.</text>
</comment>
<dbReference type="InterPro" id="IPR027417">
    <property type="entry name" value="P-loop_NTPase"/>
</dbReference>
<dbReference type="AlphaFoldDB" id="A0AAW4KZN9"/>
<evidence type="ECO:0000259" key="13">
    <source>
        <dbReference type="PROSITE" id="PS51722"/>
    </source>
</evidence>
<evidence type="ECO:0000256" key="4">
    <source>
        <dbReference type="ARBA" id="ARBA00007237"/>
    </source>
</evidence>
<evidence type="ECO:0000256" key="3">
    <source>
        <dbReference type="ARBA" id="ARBA00005438"/>
    </source>
</evidence>
<evidence type="ECO:0000256" key="5">
    <source>
        <dbReference type="ARBA" id="ARBA00022679"/>
    </source>
</evidence>
<dbReference type="PROSITE" id="PS00301">
    <property type="entry name" value="G_TR_1"/>
    <property type="match status" value="1"/>
</dbReference>
<evidence type="ECO:0000256" key="6">
    <source>
        <dbReference type="ARBA" id="ARBA00022695"/>
    </source>
</evidence>
<dbReference type="FunFam" id="3.40.50.300:FF:000119">
    <property type="entry name" value="Sulfate adenylyltransferase subunit 1"/>
    <property type="match status" value="1"/>
</dbReference>
<dbReference type="InterPro" id="IPR009001">
    <property type="entry name" value="Transl_elong_EF1A/Init_IF2_C"/>
</dbReference>
<feature type="domain" description="Tr-type G" evidence="13">
    <location>
        <begin position="4"/>
        <end position="218"/>
    </location>
</feature>
<dbReference type="NCBIfam" id="TIGR00455">
    <property type="entry name" value="apsK"/>
    <property type="match status" value="1"/>
</dbReference>
<comment type="pathway">
    <text evidence="12">Sulfur metabolism; hydrogen sulfide biosynthesis; sulfite from sulfate: step 2/3.</text>
</comment>
<dbReference type="GO" id="GO:0003924">
    <property type="term" value="F:GTPase activity"/>
    <property type="evidence" value="ECO:0007669"/>
    <property type="project" value="InterPro"/>
</dbReference>
<dbReference type="Pfam" id="PF00009">
    <property type="entry name" value="GTP_EFTU"/>
    <property type="match status" value="1"/>
</dbReference>
<dbReference type="CDD" id="cd04166">
    <property type="entry name" value="CysN_ATPS"/>
    <property type="match status" value="1"/>
</dbReference>
<dbReference type="InterPro" id="IPR044139">
    <property type="entry name" value="CysN_NoDQ_III"/>
</dbReference>
<dbReference type="GO" id="GO:0070814">
    <property type="term" value="P:hydrogen sulfide biosynthetic process"/>
    <property type="evidence" value="ECO:0007669"/>
    <property type="project" value="UniProtKB-UniRule"/>
</dbReference>
<comment type="function">
    <text evidence="2">APS kinase catalyzes the synthesis of activated sulfate.</text>
</comment>
<evidence type="ECO:0000313" key="15">
    <source>
        <dbReference type="Proteomes" id="UP000811899"/>
    </source>
</evidence>
<evidence type="ECO:0000256" key="1">
    <source>
        <dbReference type="ARBA" id="ARBA00001823"/>
    </source>
</evidence>
<dbReference type="GO" id="GO:0005525">
    <property type="term" value="F:GTP binding"/>
    <property type="evidence" value="ECO:0007669"/>
    <property type="project" value="UniProtKB-KW"/>
</dbReference>
<dbReference type="PRINTS" id="PR00315">
    <property type="entry name" value="ELONGATNFCT"/>
</dbReference>
<evidence type="ECO:0000256" key="11">
    <source>
        <dbReference type="ARBA" id="ARBA00049370"/>
    </source>
</evidence>
<keyword evidence="10" id="KW-0511">Multifunctional enzyme</keyword>
<dbReference type="InterPro" id="IPR011779">
    <property type="entry name" value="SO4_adenylTrfase_lsu"/>
</dbReference>
<accession>A0AAW4KZN9</accession>
<keyword evidence="5 12" id="KW-0808">Transferase</keyword>
<keyword evidence="6" id="KW-0548">Nucleotidyltransferase</keyword>
<evidence type="ECO:0000256" key="9">
    <source>
        <dbReference type="ARBA" id="ARBA00023134"/>
    </source>
</evidence>
<gene>
    <name evidence="12 14" type="primary">cysC</name>
    <name evidence="14" type="ORF">KI809_03675</name>
</gene>
<dbReference type="SUPFAM" id="SSF50465">
    <property type="entry name" value="EF-Tu/eEF-1alpha/eIF2-gamma C-terminal domain"/>
    <property type="match status" value="1"/>
</dbReference>
<dbReference type="Gene3D" id="2.40.30.10">
    <property type="entry name" value="Translation factors"/>
    <property type="match status" value="2"/>
</dbReference>
<name>A0AAW4KZN9_9BACT</name>